<dbReference type="PANTHER" id="PTHR42748:SF7">
    <property type="entry name" value="NMRA LIKE REDOX SENSOR 1-RELATED"/>
    <property type="match status" value="1"/>
</dbReference>
<evidence type="ECO:0000256" key="1">
    <source>
        <dbReference type="ARBA" id="ARBA00006328"/>
    </source>
</evidence>
<accession>K0JRG0</accession>
<sequence length="306" mass="32957">MPTSPSFVLVTGATGKQGGAVVRALLASHLRVHALVRDTDTERAAALRELGAVLVRGDLDDAPSLEAALDNAHAVFSVQTPDISDLQGDSEVRHGHNLIKAARQAQIGHVVHTSVSGVGTIDGEHFDERRWGSFTRHYYRSKAAIENFVRTAGFPQWTILRPATFMENFARPSPYFADMTSNRLVAAVDPDVEHPLVAVDDIGTAAAAAFAEPERFHGVELELAGDVLSFRDAAQVLSRELGTPIELAPSPAPARADGLLTALFQAQQHMSAHPAPARPRFAAHLGVPTTTFTDWTRNTLRNRSSG</sequence>
<comment type="similarity">
    <text evidence="1">Belongs to the NmrA-type oxidoreductase family.</text>
</comment>
<keyword evidence="2" id="KW-0521">NADP</keyword>
<proteinExistence type="inferred from homology"/>
<reference evidence="4 5" key="1">
    <citation type="journal article" date="2012" name="BMC Genomics">
        <title>Complete genome sequence of Saccharothrix espanaensis DSM 44229T and comparison to the other completely sequenced Pseudonocardiaceae.</title>
        <authorList>
            <person name="Strobel T."/>
            <person name="Al-Dilaimi A."/>
            <person name="Blom J."/>
            <person name="Gessner A."/>
            <person name="Kalinowski J."/>
            <person name="Luzhetska M."/>
            <person name="Puhler A."/>
            <person name="Szczepanowski R."/>
            <person name="Bechthold A."/>
            <person name="Ruckert C."/>
        </authorList>
    </citation>
    <scope>NUCLEOTIDE SEQUENCE [LARGE SCALE GENOMIC DNA]</scope>
    <source>
        <strain evidence="5">ATCC 51144 / DSM 44229 / JCM 9112 / NBRC 15066 / NRRL 15764</strain>
    </source>
</reference>
<dbReference type="InterPro" id="IPR008030">
    <property type="entry name" value="NmrA-like"/>
</dbReference>
<dbReference type="PATRIC" id="fig|1179773.3.peg.2887"/>
<dbReference type="CDD" id="cd05251">
    <property type="entry name" value="NmrA_like_SDR_a"/>
    <property type="match status" value="1"/>
</dbReference>
<protein>
    <submittedName>
        <fullName evidence="4">NmrA family protein</fullName>
    </submittedName>
</protein>
<dbReference type="EMBL" id="HE804045">
    <property type="protein sequence ID" value="CCH30205.1"/>
    <property type="molecule type" value="Genomic_DNA"/>
</dbReference>
<evidence type="ECO:0000313" key="5">
    <source>
        <dbReference type="Proteomes" id="UP000006281"/>
    </source>
</evidence>
<dbReference type="STRING" id="1179773.BN6_28960"/>
<dbReference type="Pfam" id="PF05368">
    <property type="entry name" value="NmrA"/>
    <property type="match status" value="1"/>
</dbReference>
<dbReference type="KEGG" id="sesp:BN6_28960"/>
<dbReference type="Proteomes" id="UP000006281">
    <property type="component" value="Chromosome"/>
</dbReference>
<dbReference type="Gene3D" id="3.90.25.10">
    <property type="entry name" value="UDP-galactose 4-epimerase, domain 1"/>
    <property type="match status" value="1"/>
</dbReference>
<dbReference type="Gene3D" id="3.40.50.720">
    <property type="entry name" value="NAD(P)-binding Rossmann-like Domain"/>
    <property type="match status" value="1"/>
</dbReference>
<dbReference type="SUPFAM" id="SSF51735">
    <property type="entry name" value="NAD(P)-binding Rossmann-fold domains"/>
    <property type="match status" value="1"/>
</dbReference>
<dbReference type="PANTHER" id="PTHR42748">
    <property type="entry name" value="NITROGEN METABOLITE REPRESSION PROTEIN NMRA FAMILY MEMBER"/>
    <property type="match status" value="1"/>
</dbReference>
<dbReference type="eggNOG" id="COG0702">
    <property type="taxonomic scope" value="Bacteria"/>
</dbReference>
<organism evidence="4 5">
    <name type="scientific">Saccharothrix espanaensis (strain ATCC 51144 / DSM 44229 / JCM 9112 / NBRC 15066 / NRRL 15764)</name>
    <dbReference type="NCBI Taxonomy" id="1179773"/>
    <lineage>
        <taxon>Bacteria</taxon>
        <taxon>Bacillati</taxon>
        <taxon>Actinomycetota</taxon>
        <taxon>Actinomycetes</taxon>
        <taxon>Pseudonocardiales</taxon>
        <taxon>Pseudonocardiaceae</taxon>
        <taxon>Saccharothrix</taxon>
    </lineage>
</organism>
<dbReference type="InterPro" id="IPR051164">
    <property type="entry name" value="NmrA-like_oxidored"/>
</dbReference>
<name>K0JRG0_SACES</name>
<evidence type="ECO:0000259" key="3">
    <source>
        <dbReference type="Pfam" id="PF05368"/>
    </source>
</evidence>
<dbReference type="AlphaFoldDB" id="K0JRG0"/>
<evidence type="ECO:0000313" key="4">
    <source>
        <dbReference type="EMBL" id="CCH30205.1"/>
    </source>
</evidence>
<dbReference type="InterPro" id="IPR036291">
    <property type="entry name" value="NAD(P)-bd_dom_sf"/>
</dbReference>
<gene>
    <name evidence="4" type="ordered locus">BN6_28960</name>
</gene>
<feature type="domain" description="NmrA-like" evidence="3">
    <location>
        <begin position="7"/>
        <end position="247"/>
    </location>
</feature>
<keyword evidence="5" id="KW-1185">Reference proteome</keyword>
<evidence type="ECO:0000256" key="2">
    <source>
        <dbReference type="ARBA" id="ARBA00022857"/>
    </source>
</evidence>
<dbReference type="HOGENOM" id="CLU_007383_8_4_11"/>